<dbReference type="Gene3D" id="2.60.120.260">
    <property type="entry name" value="Galactose-binding domain-like"/>
    <property type="match status" value="1"/>
</dbReference>
<dbReference type="SUPFAM" id="SSF49785">
    <property type="entry name" value="Galactose-binding domain-like"/>
    <property type="match status" value="1"/>
</dbReference>
<sequence length="530" mass="58359">MTITVNGKNWIAQKLGIDNCFVSSGISWTYYAIDGNTLDETGGTAQLVARLALSTTDKIVLTSSPYGTYRYNDLKSGNGGQDVTLTDSIGIRSEDGDPSSESQYCYDAGTPPPPSTGITANGKNWIAHKLGIDNCFVPSGISWTYYAIDGNTLDETGGTAQLVARLALSTTDKVVLTSPPYGTYRYNDLKAGNDGYDVTLIDSISIKAEDGDPSSESQFCYDAGTPPPPTVPIKIFKEAENYIEIKQPMVVKENANASNGKYIINLFNDPITGTEQPCAGYARYRINIPSSSTYKIIGRMKAGYVQDRPFTWHDSFYAQIDNKAIIDWHGDSSGTWNWSNIFDSIYLEAGIHELTIYCREAEACFDVMLITDDLEYVPTSNDIAPPGSIPDDAEDIGPYEFLPPPEGLPTIYLFLGDLEMSQDGIDWHFKMDHVNVTNTSTHPIYIAFRVKLFKGNIGACPTYGEVFDGLDRTATAKTKRIIQLDPDEVAELDLDFYQPLTIQGIHTVCLYVHGAWTSDDLEYEIKHIGG</sequence>
<evidence type="ECO:0000313" key="1">
    <source>
        <dbReference type="EMBL" id="QJI05457.1"/>
    </source>
</evidence>
<gene>
    <name evidence="1" type="ORF">MM171A01080_0019</name>
</gene>
<protein>
    <submittedName>
        <fullName evidence="1">Uncharacterized protein</fullName>
    </submittedName>
</protein>
<name>A0A6M3Y5D3_9ZZZZ</name>
<dbReference type="InterPro" id="IPR008979">
    <property type="entry name" value="Galactose-bd-like_sf"/>
</dbReference>
<accession>A0A6M3Y5D3</accession>
<dbReference type="AlphaFoldDB" id="A0A6M3Y5D3"/>
<dbReference type="EMBL" id="MT145201">
    <property type="protein sequence ID" value="QJI05457.1"/>
    <property type="molecule type" value="Genomic_DNA"/>
</dbReference>
<organism evidence="1">
    <name type="scientific">viral metagenome</name>
    <dbReference type="NCBI Taxonomy" id="1070528"/>
    <lineage>
        <taxon>unclassified sequences</taxon>
        <taxon>metagenomes</taxon>
        <taxon>organismal metagenomes</taxon>
    </lineage>
</organism>
<reference evidence="1" key="1">
    <citation type="submission" date="2020-03" db="EMBL/GenBank/DDBJ databases">
        <title>The deep terrestrial virosphere.</title>
        <authorList>
            <person name="Holmfeldt K."/>
            <person name="Nilsson E."/>
            <person name="Simone D."/>
            <person name="Lopez-Fernandez M."/>
            <person name="Wu X."/>
            <person name="de Brujin I."/>
            <person name="Lundin D."/>
            <person name="Andersson A."/>
            <person name="Bertilsson S."/>
            <person name="Dopson M."/>
        </authorList>
    </citation>
    <scope>NUCLEOTIDE SEQUENCE</scope>
    <source>
        <strain evidence="1">MM171A01080</strain>
    </source>
</reference>
<proteinExistence type="predicted"/>